<organism evidence="1 2">
    <name type="scientific">Roseibium album</name>
    <dbReference type="NCBI Taxonomy" id="311410"/>
    <lineage>
        <taxon>Bacteria</taxon>
        <taxon>Pseudomonadati</taxon>
        <taxon>Pseudomonadota</taxon>
        <taxon>Alphaproteobacteria</taxon>
        <taxon>Hyphomicrobiales</taxon>
        <taxon>Stappiaceae</taxon>
        <taxon>Roseibium</taxon>
    </lineage>
</organism>
<dbReference type="GeneID" id="97669666"/>
<protein>
    <recommendedName>
        <fullName evidence="3">Gluconate 2-dehydrogenase subunit 3 family protein</fullName>
    </recommendedName>
</protein>
<evidence type="ECO:0008006" key="3">
    <source>
        <dbReference type="Google" id="ProtNLM"/>
    </source>
</evidence>
<dbReference type="Proteomes" id="UP000049983">
    <property type="component" value="Unassembled WGS sequence"/>
</dbReference>
<proteinExistence type="predicted"/>
<dbReference type="EMBL" id="CXWC01000009">
    <property type="protein sequence ID" value="CTQ69860.1"/>
    <property type="molecule type" value="Genomic_DNA"/>
</dbReference>
<dbReference type="OrthoDB" id="7058542at2"/>
<gene>
    <name evidence="1" type="ORF">LA5096_02276</name>
</gene>
<reference evidence="2" key="1">
    <citation type="submission" date="2015-07" db="EMBL/GenBank/DDBJ databases">
        <authorList>
            <person name="Rodrigo-Torres Lidia"/>
            <person name="Arahal R.David."/>
        </authorList>
    </citation>
    <scope>NUCLEOTIDE SEQUENCE [LARGE SCALE GENOMIC DNA]</scope>
    <source>
        <strain evidence="2">CECT 5096</strain>
    </source>
</reference>
<accession>A0A0M6ZMS3</accession>
<dbReference type="RefSeq" id="WP_055391878.1">
    <property type="nucleotide sequence ID" value="NZ_CXWA01000020.1"/>
</dbReference>
<evidence type="ECO:0000313" key="1">
    <source>
        <dbReference type="EMBL" id="CTQ69860.1"/>
    </source>
</evidence>
<keyword evidence="2" id="KW-1185">Reference proteome</keyword>
<evidence type="ECO:0000313" key="2">
    <source>
        <dbReference type="Proteomes" id="UP000049983"/>
    </source>
</evidence>
<name>A0A0M6ZMS3_9HYPH</name>
<dbReference type="STRING" id="311410.LA5095_06249"/>
<sequence>MLTDENQVLFLKVLDEIIPAGGVRRMPSAGVKAVAESVLSATAYSPDAPGTVERLLEAVSTRSPGFSELSSDDRVTVLKAVEMEQPRDFAELVRLTYMAYYSRPEIRPLLGVGEHPVHPHGYVVEHESETLMDELTAPVRARGAAYRQA</sequence>
<dbReference type="AlphaFoldDB" id="A0A0M6ZMS3"/>